<sequence length="132" mass="14206">MNGLPDDGPGPRAAEPVTPARSLAEAGWSVRCLDLGDAEDKAAFMDRCADTLGLPDWFGRNWDALADSLTDTGVWPSSAREHTHGLVLVVTGWREFARRCPGEWGTAQEIFAQSVAERRDTAPTLTVVLGLG</sequence>
<name>A0ABT3U0Z7_9ACTN</name>
<evidence type="ECO:0000313" key="5">
    <source>
        <dbReference type="Proteomes" id="UP001163064"/>
    </source>
</evidence>
<dbReference type="SUPFAM" id="SSF52038">
    <property type="entry name" value="Barstar-related"/>
    <property type="match status" value="1"/>
</dbReference>
<dbReference type="Proteomes" id="UP001163064">
    <property type="component" value="Unassembled WGS sequence"/>
</dbReference>
<evidence type="ECO:0000313" key="4">
    <source>
        <dbReference type="EMBL" id="MCX3062964.1"/>
    </source>
</evidence>
<dbReference type="InterPro" id="IPR035905">
    <property type="entry name" value="Barstar-like_sf"/>
</dbReference>
<feature type="region of interest" description="Disordered" evidence="2">
    <location>
        <begin position="1"/>
        <end position="20"/>
    </location>
</feature>
<protein>
    <submittedName>
        <fullName evidence="4">Barstar family protein</fullName>
    </submittedName>
</protein>
<accession>A0ABT3U0Z7</accession>
<proteinExistence type="inferred from homology"/>
<evidence type="ECO:0000259" key="3">
    <source>
        <dbReference type="Pfam" id="PF01337"/>
    </source>
</evidence>
<gene>
    <name evidence="4" type="ORF">OFY01_25030</name>
</gene>
<dbReference type="InterPro" id="IPR000468">
    <property type="entry name" value="Barstar"/>
</dbReference>
<comment type="similarity">
    <text evidence="1">Belongs to the barstar family.</text>
</comment>
<dbReference type="CDD" id="cd05141">
    <property type="entry name" value="Barstar_evA4336-like"/>
    <property type="match status" value="1"/>
</dbReference>
<evidence type="ECO:0000256" key="2">
    <source>
        <dbReference type="SAM" id="MobiDB-lite"/>
    </source>
</evidence>
<feature type="domain" description="Barstar (barnase inhibitor)" evidence="3">
    <location>
        <begin position="30"/>
        <end position="129"/>
    </location>
</feature>
<reference evidence="4" key="1">
    <citation type="submission" date="2022-10" db="EMBL/GenBank/DDBJ databases">
        <title>Streptomyces beihaiensis sp. nov., a chitin degrading actinobacterium, isolated from shrimp pond soil.</title>
        <authorList>
            <person name="Xie J."/>
            <person name="Shen N."/>
        </authorList>
    </citation>
    <scope>NUCLEOTIDE SEQUENCE</scope>
    <source>
        <strain evidence="4">GXMU-J5</strain>
    </source>
</reference>
<dbReference type="Pfam" id="PF01337">
    <property type="entry name" value="Barstar"/>
    <property type="match status" value="1"/>
</dbReference>
<dbReference type="EMBL" id="JAPHNL010000290">
    <property type="protein sequence ID" value="MCX3062964.1"/>
    <property type="molecule type" value="Genomic_DNA"/>
</dbReference>
<evidence type="ECO:0000256" key="1">
    <source>
        <dbReference type="ARBA" id="ARBA00006845"/>
    </source>
</evidence>
<dbReference type="RefSeq" id="WP_266603512.1">
    <property type="nucleotide sequence ID" value="NZ_JAPHNL010000290.1"/>
</dbReference>
<organism evidence="4 5">
    <name type="scientific">Streptomyces beihaiensis</name>
    <dbReference type="NCBI Taxonomy" id="2984495"/>
    <lineage>
        <taxon>Bacteria</taxon>
        <taxon>Bacillati</taxon>
        <taxon>Actinomycetota</taxon>
        <taxon>Actinomycetes</taxon>
        <taxon>Kitasatosporales</taxon>
        <taxon>Streptomycetaceae</taxon>
        <taxon>Streptomyces</taxon>
    </lineage>
</organism>
<comment type="caution">
    <text evidence="4">The sequence shown here is derived from an EMBL/GenBank/DDBJ whole genome shotgun (WGS) entry which is preliminary data.</text>
</comment>
<keyword evidence="5" id="KW-1185">Reference proteome</keyword>
<dbReference type="Gene3D" id="3.30.370.10">
    <property type="entry name" value="Barstar-like"/>
    <property type="match status" value="1"/>
</dbReference>